<keyword evidence="2" id="KW-1185">Reference proteome</keyword>
<dbReference type="Pfam" id="PF05263">
    <property type="entry name" value="DUF722"/>
    <property type="match status" value="1"/>
</dbReference>
<gene>
    <name evidence="1" type="ORF">IV67_GL001467</name>
</gene>
<proteinExistence type="predicted"/>
<organism evidence="1 2">
    <name type="scientific">Weissella minor</name>
    <dbReference type="NCBI Taxonomy" id="1620"/>
    <lineage>
        <taxon>Bacteria</taxon>
        <taxon>Bacillati</taxon>
        <taxon>Bacillota</taxon>
        <taxon>Bacilli</taxon>
        <taxon>Lactobacillales</taxon>
        <taxon>Lactobacillaceae</taxon>
        <taxon>Weissella</taxon>
    </lineage>
</organism>
<dbReference type="EMBL" id="JQCD01000017">
    <property type="protein sequence ID" value="KRN77623.1"/>
    <property type="molecule type" value="Genomic_DNA"/>
</dbReference>
<dbReference type="PATRIC" id="fig|1620.3.peg.1498"/>
<comment type="caution">
    <text evidence="1">The sequence shown here is derived from an EMBL/GenBank/DDBJ whole genome shotgun (WGS) entry which is preliminary data.</text>
</comment>
<dbReference type="NCBIfam" id="TIGR01636">
    <property type="entry name" value="phage_rinA"/>
    <property type="match status" value="1"/>
</dbReference>
<name>A0A0R2JSU2_9LACO</name>
<accession>A0A0R2JSU2</accession>
<dbReference type="RefSeq" id="WP_057786439.1">
    <property type="nucleotide sequence ID" value="NZ_JQCD01000017.1"/>
</dbReference>
<dbReference type="AlphaFoldDB" id="A0A0R2JSU2"/>
<protein>
    <submittedName>
        <fullName evidence="1">Uncharacterized protein</fullName>
    </submittedName>
</protein>
<dbReference type="OrthoDB" id="2243822at2"/>
<reference evidence="1 2" key="1">
    <citation type="journal article" date="2015" name="Genome Announc.">
        <title>Expanding the biotechnology potential of lactobacilli through comparative genomics of 213 strains and associated genera.</title>
        <authorList>
            <person name="Sun Z."/>
            <person name="Harris H.M."/>
            <person name="McCann A."/>
            <person name="Guo C."/>
            <person name="Argimon S."/>
            <person name="Zhang W."/>
            <person name="Yang X."/>
            <person name="Jeffery I.B."/>
            <person name="Cooney J.C."/>
            <person name="Kagawa T.F."/>
            <person name="Liu W."/>
            <person name="Song Y."/>
            <person name="Salvetti E."/>
            <person name="Wrobel A."/>
            <person name="Rasinkangas P."/>
            <person name="Parkhill J."/>
            <person name="Rea M.C."/>
            <person name="O'Sullivan O."/>
            <person name="Ritari J."/>
            <person name="Douillard F.P."/>
            <person name="Paul Ross R."/>
            <person name="Yang R."/>
            <person name="Briner A.E."/>
            <person name="Felis G.E."/>
            <person name="de Vos W.M."/>
            <person name="Barrangou R."/>
            <person name="Klaenhammer T.R."/>
            <person name="Caufield P.W."/>
            <person name="Cui Y."/>
            <person name="Zhang H."/>
            <person name="O'Toole P.W."/>
        </authorList>
    </citation>
    <scope>NUCLEOTIDE SEQUENCE [LARGE SCALE GENOMIC DNA]</scope>
    <source>
        <strain evidence="1 2">DSM 20014</strain>
    </source>
</reference>
<dbReference type="Proteomes" id="UP000051673">
    <property type="component" value="Unassembled WGS sequence"/>
</dbReference>
<evidence type="ECO:0000313" key="1">
    <source>
        <dbReference type="EMBL" id="KRN77623.1"/>
    </source>
</evidence>
<evidence type="ECO:0000313" key="2">
    <source>
        <dbReference type="Proteomes" id="UP000051673"/>
    </source>
</evidence>
<dbReference type="InterPro" id="IPR006523">
    <property type="entry name" value="RinA"/>
</dbReference>
<sequence length="133" mass="15985">MADKYDKMLRHFFSGGLDVEIKMREATLRQTGKTHENIGGGRAKNKQFNQVENGLIKIESDEYLNQLKKQKKDIQQCVDMFSDEHKEVFYQYYRNKLTWQYIAQLHFINESTARRWRDELKRVYARQVISDES</sequence>
<dbReference type="InterPro" id="IPR007927">
    <property type="entry name" value="DUF722"/>
</dbReference>